<keyword evidence="2" id="KW-1185">Reference proteome</keyword>
<name>A0A5D2LJ48_GOSTO</name>
<dbReference type="Proteomes" id="UP000322667">
    <property type="component" value="Chromosome D04"/>
</dbReference>
<organism evidence="1 2">
    <name type="scientific">Gossypium tomentosum</name>
    <name type="common">Hawaiian cotton</name>
    <name type="synonym">Gossypium sandvicense</name>
    <dbReference type="NCBI Taxonomy" id="34277"/>
    <lineage>
        <taxon>Eukaryota</taxon>
        <taxon>Viridiplantae</taxon>
        <taxon>Streptophyta</taxon>
        <taxon>Embryophyta</taxon>
        <taxon>Tracheophyta</taxon>
        <taxon>Spermatophyta</taxon>
        <taxon>Magnoliopsida</taxon>
        <taxon>eudicotyledons</taxon>
        <taxon>Gunneridae</taxon>
        <taxon>Pentapetalae</taxon>
        <taxon>rosids</taxon>
        <taxon>malvids</taxon>
        <taxon>Malvales</taxon>
        <taxon>Malvaceae</taxon>
        <taxon>Malvoideae</taxon>
        <taxon>Gossypium</taxon>
    </lineage>
</organism>
<reference evidence="1 2" key="1">
    <citation type="submission" date="2019-07" db="EMBL/GenBank/DDBJ databases">
        <title>WGS assembly of Gossypium tomentosum.</title>
        <authorList>
            <person name="Chen Z.J."/>
            <person name="Sreedasyam A."/>
            <person name="Ando A."/>
            <person name="Song Q."/>
            <person name="De L."/>
            <person name="Hulse-Kemp A."/>
            <person name="Ding M."/>
            <person name="Ye W."/>
            <person name="Kirkbride R."/>
            <person name="Jenkins J."/>
            <person name="Plott C."/>
            <person name="Lovell J."/>
            <person name="Lin Y.-M."/>
            <person name="Vaughn R."/>
            <person name="Liu B."/>
            <person name="Li W."/>
            <person name="Simpson S."/>
            <person name="Scheffler B."/>
            <person name="Saski C."/>
            <person name="Grover C."/>
            <person name="Hu G."/>
            <person name="Conover J."/>
            <person name="Carlson J."/>
            <person name="Shu S."/>
            <person name="Boston L."/>
            <person name="Williams M."/>
            <person name="Peterson D."/>
            <person name="Mcgee K."/>
            <person name="Jones D."/>
            <person name="Wendel J."/>
            <person name="Stelly D."/>
            <person name="Grimwood J."/>
            <person name="Schmutz J."/>
        </authorList>
    </citation>
    <scope>NUCLEOTIDE SEQUENCE [LARGE SCALE GENOMIC DNA]</scope>
    <source>
        <strain evidence="1">7179.01</strain>
    </source>
</reference>
<protein>
    <submittedName>
        <fullName evidence="1">Uncharacterized protein</fullName>
    </submittedName>
</protein>
<gene>
    <name evidence="1" type="ORF">ES332_D04G236900v1</name>
</gene>
<evidence type="ECO:0000313" key="2">
    <source>
        <dbReference type="Proteomes" id="UP000322667"/>
    </source>
</evidence>
<sequence>MHRIQPAVKEMHIAMQTKNERFNQSEFRVW</sequence>
<evidence type="ECO:0000313" key="1">
    <source>
        <dbReference type="EMBL" id="TYH78592.1"/>
    </source>
</evidence>
<accession>A0A5D2LJ48</accession>
<dbReference type="AlphaFoldDB" id="A0A5D2LJ48"/>
<dbReference type="EMBL" id="CM017626">
    <property type="protein sequence ID" value="TYH78592.1"/>
    <property type="molecule type" value="Genomic_DNA"/>
</dbReference>
<proteinExistence type="predicted"/>